<dbReference type="EMBL" id="JAVDYE010000001">
    <property type="protein sequence ID" value="MDR7384053.1"/>
    <property type="molecule type" value="Genomic_DNA"/>
</dbReference>
<protein>
    <submittedName>
        <fullName evidence="2">Uncharacterized protein</fullName>
    </submittedName>
</protein>
<keyword evidence="3" id="KW-1185">Reference proteome</keyword>
<feature type="transmembrane region" description="Helical" evidence="1">
    <location>
        <begin position="21"/>
        <end position="36"/>
    </location>
</feature>
<keyword evidence="1" id="KW-1133">Transmembrane helix</keyword>
<reference evidence="2 3" key="1">
    <citation type="submission" date="2023-07" db="EMBL/GenBank/DDBJ databases">
        <title>Sequencing the genomes of 1000 actinobacteria strains.</title>
        <authorList>
            <person name="Klenk H.-P."/>
        </authorList>
    </citation>
    <scope>NUCLEOTIDE SEQUENCE [LARGE SCALE GENOMIC DNA]</scope>
    <source>
        <strain evidence="2 3">DSM 45554</strain>
    </source>
</reference>
<sequence length="37" mass="3750">MLTAPTARLALGQMRRSARRLAAAGIAIVVSTALAAV</sequence>
<name>A0ABU2CRU3_9MICO</name>
<proteinExistence type="predicted"/>
<keyword evidence="1" id="KW-0812">Transmembrane</keyword>
<keyword evidence="1" id="KW-0472">Membrane</keyword>
<accession>A0ABU2CRU3</accession>
<evidence type="ECO:0000313" key="3">
    <source>
        <dbReference type="Proteomes" id="UP001183585"/>
    </source>
</evidence>
<evidence type="ECO:0000256" key="1">
    <source>
        <dbReference type="SAM" id="Phobius"/>
    </source>
</evidence>
<comment type="caution">
    <text evidence="2">The sequence shown here is derived from an EMBL/GenBank/DDBJ whole genome shotgun (WGS) entry which is preliminary data.</text>
</comment>
<gene>
    <name evidence="2" type="ORF">J2S48_003568</name>
</gene>
<evidence type="ECO:0000313" key="2">
    <source>
        <dbReference type="EMBL" id="MDR7384053.1"/>
    </source>
</evidence>
<dbReference type="Proteomes" id="UP001183585">
    <property type="component" value="Unassembled WGS sequence"/>
</dbReference>
<organism evidence="2 3">
    <name type="scientific">Promicromonospora iranensis</name>
    <dbReference type="NCBI Taxonomy" id="1105144"/>
    <lineage>
        <taxon>Bacteria</taxon>
        <taxon>Bacillati</taxon>
        <taxon>Actinomycetota</taxon>
        <taxon>Actinomycetes</taxon>
        <taxon>Micrococcales</taxon>
        <taxon>Promicromonosporaceae</taxon>
        <taxon>Promicromonospora</taxon>
    </lineage>
</organism>